<evidence type="ECO:0000256" key="5">
    <source>
        <dbReference type="ARBA" id="ARBA00023136"/>
    </source>
</evidence>
<feature type="transmembrane region" description="Helical" evidence="6">
    <location>
        <begin position="714"/>
        <end position="742"/>
    </location>
</feature>
<feature type="transmembrane region" description="Helical" evidence="6">
    <location>
        <begin position="684"/>
        <end position="708"/>
    </location>
</feature>
<dbReference type="Pfam" id="PF03176">
    <property type="entry name" value="MMPL"/>
    <property type="match status" value="2"/>
</dbReference>
<evidence type="ECO:0000259" key="7">
    <source>
        <dbReference type="Pfam" id="PF03176"/>
    </source>
</evidence>
<evidence type="ECO:0000313" key="8">
    <source>
        <dbReference type="EMBL" id="CDD58230.1"/>
    </source>
</evidence>
<feature type="transmembrane region" description="Helical" evidence="6">
    <location>
        <begin position="167"/>
        <end position="185"/>
    </location>
</feature>
<feature type="transmembrane region" description="Helical" evidence="6">
    <location>
        <begin position="225"/>
        <end position="243"/>
    </location>
</feature>
<evidence type="ECO:0000256" key="2">
    <source>
        <dbReference type="ARBA" id="ARBA00022475"/>
    </source>
</evidence>
<organism evidence="8 9">
    <name type="scientific">Bacteroides pectinophilus CAG:437</name>
    <dbReference type="NCBI Taxonomy" id="1263051"/>
    <lineage>
        <taxon>Bacteria</taxon>
        <taxon>Bacillati</taxon>
        <taxon>Bacillota</taxon>
        <taxon>Clostridia</taxon>
        <taxon>Eubacteriales</taxon>
    </lineage>
</organism>
<dbReference type="InterPro" id="IPR050545">
    <property type="entry name" value="Mycobact_MmpL"/>
</dbReference>
<dbReference type="Gene3D" id="1.20.1640.10">
    <property type="entry name" value="Multidrug efflux transporter AcrB transmembrane domain"/>
    <property type="match status" value="2"/>
</dbReference>
<reference evidence="8" key="1">
    <citation type="submission" date="2012-11" db="EMBL/GenBank/DDBJ databases">
        <title>Dependencies among metagenomic species, viruses, plasmids and units of genetic variation.</title>
        <authorList>
            <person name="Nielsen H.B."/>
            <person name="Almeida M."/>
            <person name="Juncker A.S."/>
            <person name="Rasmussen S."/>
            <person name="Li J."/>
            <person name="Sunagawa S."/>
            <person name="Plichta D."/>
            <person name="Gautier L."/>
            <person name="Le Chatelier E."/>
            <person name="Peletier E."/>
            <person name="Bonde I."/>
            <person name="Nielsen T."/>
            <person name="Manichanh C."/>
            <person name="Arumugam M."/>
            <person name="Batto J."/>
            <person name="Santos M.B.Q.D."/>
            <person name="Blom N."/>
            <person name="Borruel N."/>
            <person name="Burgdorf K.S."/>
            <person name="Boumezbeur F."/>
            <person name="Casellas F."/>
            <person name="Dore J."/>
            <person name="Guarner F."/>
            <person name="Hansen T."/>
            <person name="Hildebrand F."/>
            <person name="Kaas R.S."/>
            <person name="Kennedy S."/>
            <person name="Kristiansen K."/>
            <person name="Kultima J.R."/>
            <person name="Leonard P."/>
            <person name="Levenez F."/>
            <person name="Lund O."/>
            <person name="Moumen B."/>
            <person name="Le Paslier D."/>
            <person name="Pons N."/>
            <person name="Pedersen O."/>
            <person name="Prifti E."/>
            <person name="Qin J."/>
            <person name="Raes J."/>
            <person name="Tap J."/>
            <person name="Tims S."/>
            <person name="Ussery D.W."/>
            <person name="Yamada T."/>
            <person name="MetaHit consortium"/>
            <person name="Renault P."/>
            <person name="Sicheritz-Ponten T."/>
            <person name="Bork P."/>
            <person name="Wang J."/>
            <person name="Brunak S."/>
            <person name="Ehrlich S.D."/>
        </authorList>
    </citation>
    <scope>NUCLEOTIDE SEQUENCE [LARGE SCALE GENOMIC DNA]</scope>
</reference>
<keyword evidence="4 6" id="KW-1133">Transmembrane helix</keyword>
<dbReference type="AlphaFoldDB" id="R7AIP6"/>
<feature type="transmembrane region" description="Helical" evidence="6">
    <location>
        <begin position="292"/>
        <end position="318"/>
    </location>
</feature>
<proteinExistence type="predicted"/>
<comment type="subcellular location">
    <subcellularLocation>
        <location evidence="1">Cell membrane</location>
        <topology evidence="1">Multi-pass membrane protein</topology>
    </subcellularLocation>
</comment>
<dbReference type="InterPro" id="IPR004869">
    <property type="entry name" value="MMPL_dom"/>
</dbReference>
<feature type="transmembrane region" description="Helical" evidence="6">
    <location>
        <begin position="642"/>
        <end position="663"/>
    </location>
</feature>
<protein>
    <recommendedName>
        <fullName evidence="7">Membrane transport protein MMPL domain-containing protein</fullName>
    </recommendedName>
</protein>
<evidence type="ECO:0000256" key="6">
    <source>
        <dbReference type="SAM" id="Phobius"/>
    </source>
</evidence>
<dbReference type="Proteomes" id="UP000018141">
    <property type="component" value="Unassembled WGS sequence"/>
</dbReference>
<feature type="domain" description="Membrane transport protein MMPL" evidence="7">
    <location>
        <begin position="115"/>
        <end position="324"/>
    </location>
</feature>
<name>R7AIP6_9FIRM</name>
<keyword evidence="2" id="KW-1003">Cell membrane</keyword>
<feature type="transmembrane region" description="Helical" evidence="6">
    <location>
        <begin position="24"/>
        <end position="43"/>
    </location>
</feature>
<dbReference type="PANTHER" id="PTHR33406:SF13">
    <property type="entry name" value="MEMBRANE PROTEIN YDFJ"/>
    <property type="match status" value="1"/>
</dbReference>
<dbReference type="EMBL" id="CBHH010000055">
    <property type="protein sequence ID" value="CDD58230.1"/>
    <property type="molecule type" value="Genomic_DNA"/>
</dbReference>
<sequence length="820" mass="90351">MKENSQDKNFMYKLAEFIVDKRNLFFLIYIIALVFCIFSRNWVKVENDVTKYLPESTETRQGLTVMNDQFVTYGTAQVLLANISYDRAQEAADMIEDINGVTSVTFDNTEDHYKGTSALLDVTFDGEEEDQISIDAMNEIKDKLTGYDVYYSTSVANDDSANLESEMQVVTAIAAVIIVVVLLLTSKSYAEVPVLLITFIAAALLNMGTNFLLGTISFISNSVTIVLQLALAIDYAIILCHRYTEERENLPAREATITALSKAIPEISSSSLTTVSGLLALAFMQFKIGEDLAVVLIKAIILSLISVFTLMPGLIMVFSKWMDKTVHKNLIPSISAVGKFAIKTKYIIPPIFAAVIIVACVFANMCPYCFSTGSTSTPRKSESTIAQEKIDSTFGSRNMIALVVPAGNYEAEKNLLADLDACDEVKSTQGLANTEAMDGYMLTDSLTPREFSELVGLDYEVAQLLYSAYAINQENYGEVINSSSKYSVPLIDMFEFLLDEIDKGYVTLEGDLKDQMDDLSGQLDKALLQLKTDDYSRLVVYLNLPEEGDETFAFLDRVHEMMAKYYTDNYYVVGNSTSDYDLSSSFSRDNLVISILSALFVIIILLFTFKSAGLPVLLILVIQGSIWINFSFPYLMDSPLYFLGYLVVNSIQMGANIDYAIVISSRYDDLKKQLPIKEAIIETLNQAFPTIITSGSILAAAGILISFLSTNGVISAIGTCLGRGTIISIILVMGVLPQILYLGDVIIEKTRFSINTDNLIQNTGGTMVINGRMRGYVSGIIDAEIHGVIKGEVKGQIDVNNIDVIKKEEPEDGGDGNEEA</sequence>
<dbReference type="GO" id="GO:0005886">
    <property type="term" value="C:plasma membrane"/>
    <property type="evidence" value="ECO:0007669"/>
    <property type="project" value="UniProtKB-SubCell"/>
</dbReference>
<evidence type="ECO:0000256" key="3">
    <source>
        <dbReference type="ARBA" id="ARBA00022692"/>
    </source>
</evidence>
<keyword evidence="5 6" id="KW-0472">Membrane</keyword>
<gene>
    <name evidence="8" type="ORF">BN656_01998</name>
</gene>
<accession>R7AIP6</accession>
<dbReference type="PANTHER" id="PTHR33406">
    <property type="entry name" value="MEMBRANE PROTEIN MJ1562-RELATED"/>
    <property type="match status" value="1"/>
</dbReference>
<evidence type="ECO:0000313" key="9">
    <source>
        <dbReference type="Proteomes" id="UP000018141"/>
    </source>
</evidence>
<evidence type="ECO:0000256" key="4">
    <source>
        <dbReference type="ARBA" id="ARBA00022989"/>
    </source>
</evidence>
<feature type="transmembrane region" description="Helical" evidence="6">
    <location>
        <begin position="616"/>
        <end position="636"/>
    </location>
</feature>
<feature type="transmembrane region" description="Helical" evidence="6">
    <location>
        <begin position="346"/>
        <end position="365"/>
    </location>
</feature>
<feature type="transmembrane region" description="Helical" evidence="6">
    <location>
        <begin position="591"/>
        <end position="609"/>
    </location>
</feature>
<dbReference type="SUPFAM" id="SSF82866">
    <property type="entry name" value="Multidrug efflux transporter AcrB transmembrane domain"/>
    <property type="match status" value="2"/>
</dbReference>
<comment type="caution">
    <text evidence="8">The sequence shown here is derived from an EMBL/GenBank/DDBJ whole genome shotgun (WGS) entry which is preliminary data.</text>
</comment>
<keyword evidence="3 6" id="KW-0812">Transmembrane</keyword>
<evidence type="ECO:0000256" key="1">
    <source>
        <dbReference type="ARBA" id="ARBA00004651"/>
    </source>
</evidence>
<feature type="domain" description="Membrane transport protein MMPL" evidence="7">
    <location>
        <begin position="537"/>
        <end position="742"/>
    </location>
</feature>
<feature type="transmembrane region" description="Helical" evidence="6">
    <location>
        <begin position="192"/>
        <end position="219"/>
    </location>
</feature>